<evidence type="ECO:0000313" key="1">
    <source>
        <dbReference type="EMBL" id="PIO74463.1"/>
    </source>
</evidence>
<dbReference type="OrthoDB" id="5818846at2759"/>
<name>A0A2G9UWB5_TELCI</name>
<evidence type="ECO:0008006" key="3">
    <source>
        <dbReference type="Google" id="ProtNLM"/>
    </source>
</evidence>
<accession>A0A2G9UWB5</accession>
<sequence>MQSDSRIMGAAVILKYPEFMYECIASGKKSSNSFSNFALLLKIRRVPKLGHLARPQVVDRGTAVRRGAEIDGIERFYEEIETALKLKSTYTIVQGDFNADVISRSDDTECLIGKHALGVRSSRGRPLIEFAEQHQFSVMNTYSEKKAKRLWTRRSPDTTTLR</sequence>
<evidence type="ECO:0000313" key="2">
    <source>
        <dbReference type="Proteomes" id="UP000230423"/>
    </source>
</evidence>
<dbReference type="InterPro" id="IPR036691">
    <property type="entry name" value="Endo/exonu/phosph_ase_sf"/>
</dbReference>
<dbReference type="Proteomes" id="UP000230423">
    <property type="component" value="Unassembled WGS sequence"/>
</dbReference>
<reference evidence="1 2" key="1">
    <citation type="submission" date="2015-09" db="EMBL/GenBank/DDBJ databases">
        <title>Draft genome of the parasitic nematode Teladorsagia circumcincta isolate WARC Sus (inbred).</title>
        <authorList>
            <person name="Mitreva M."/>
        </authorList>
    </citation>
    <scope>NUCLEOTIDE SEQUENCE [LARGE SCALE GENOMIC DNA]</scope>
    <source>
        <strain evidence="1 2">S</strain>
    </source>
</reference>
<gene>
    <name evidence="1" type="ORF">TELCIR_03524</name>
</gene>
<dbReference type="AlphaFoldDB" id="A0A2G9UWB5"/>
<dbReference type="EMBL" id="KZ345274">
    <property type="protein sequence ID" value="PIO74463.1"/>
    <property type="molecule type" value="Genomic_DNA"/>
</dbReference>
<keyword evidence="2" id="KW-1185">Reference proteome</keyword>
<protein>
    <recommendedName>
        <fullName evidence="3">Endonuclease/exonuclease/phosphatase domain-containing protein</fullName>
    </recommendedName>
</protein>
<proteinExistence type="predicted"/>
<dbReference type="Gene3D" id="3.60.10.10">
    <property type="entry name" value="Endonuclease/exonuclease/phosphatase"/>
    <property type="match status" value="1"/>
</dbReference>
<organism evidence="1 2">
    <name type="scientific">Teladorsagia circumcincta</name>
    <name type="common">Brown stomach worm</name>
    <name type="synonym">Ostertagia circumcincta</name>
    <dbReference type="NCBI Taxonomy" id="45464"/>
    <lineage>
        <taxon>Eukaryota</taxon>
        <taxon>Metazoa</taxon>
        <taxon>Ecdysozoa</taxon>
        <taxon>Nematoda</taxon>
        <taxon>Chromadorea</taxon>
        <taxon>Rhabditida</taxon>
        <taxon>Rhabditina</taxon>
        <taxon>Rhabditomorpha</taxon>
        <taxon>Strongyloidea</taxon>
        <taxon>Trichostrongylidae</taxon>
        <taxon>Teladorsagia</taxon>
    </lineage>
</organism>